<keyword evidence="2" id="KW-1185">Reference proteome</keyword>
<organism evidence="1 2">
    <name type="scientific">Penicillium freii</name>
    <dbReference type="NCBI Taxonomy" id="48697"/>
    <lineage>
        <taxon>Eukaryota</taxon>
        <taxon>Fungi</taxon>
        <taxon>Dikarya</taxon>
        <taxon>Ascomycota</taxon>
        <taxon>Pezizomycotina</taxon>
        <taxon>Eurotiomycetes</taxon>
        <taxon>Eurotiomycetidae</taxon>
        <taxon>Eurotiales</taxon>
        <taxon>Aspergillaceae</taxon>
        <taxon>Penicillium</taxon>
    </lineage>
</organism>
<evidence type="ECO:0000313" key="1">
    <source>
        <dbReference type="EMBL" id="KUM66968.1"/>
    </source>
</evidence>
<gene>
    <name evidence="1" type="ORF">ACN42_g55</name>
</gene>
<evidence type="ECO:0000313" key="2">
    <source>
        <dbReference type="Proteomes" id="UP000055045"/>
    </source>
</evidence>
<proteinExistence type="predicted"/>
<dbReference type="EMBL" id="LLXE01000001">
    <property type="protein sequence ID" value="KUM66968.1"/>
    <property type="molecule type" value="Genomic_DNA"/>
</dbReference>
<name>A0A117NT55_PENFR</name>
<dbReference type="AlphaFoldDB" id="A0A117NT55"/>
<protein>
    <submittedName>
        <fullName evidence="1">Uncharacterized protein</fullName>
    </submittedName>
</protein>
<dbReference type="Proteomes" id="UP000055045">
    <property type="component" value="Unassembled WGS sequence"/>
</dbReference>
<reference evidence="1 2" key="1">
    <citation type="submission" date="2015-10" db="EMBL/GenBank/DDBJ databases">
        <title>Genome sequencing of Penicillium freii.</title>
        <authorList>
            <person name="Nguyen H.D."/>
            <person name="Visagie C.M."/>
            <person name="Seifert K.A."/>
        </authorList>
    </citation>
    <scope>NUCLEOTIDE SEQUENCE [LARGE SCALE GENOMIC DNA]</scope>
    <source>
        <strain evidence="1 2">DAOM 242723</strain>
    </source>
</reference>
<accession>A0A117NT55</accession>
<sequence>MLSEHLGTWADHGRAHFYVIKKRQEVSTKTERERSRSARHYPVYMLHYEQAMAIVQEHVGAQIGKFEGAKIQSQ</sequence>
<comment type="caution">
    <text evidence="1">The sequence shown here is derived from an EMBL/GenBank/DDBJ whole genome shotgun (WGS) entry which is preliminary data.</text>
</comment>